<dbReference type="AlphaFoldDB" id="A0A0D1X2I1"/>
<comment type="subcellular location">
    <subcellularLocation>
        <location evidence="1">Membrane</location>
        <topology evidence="1">Multi-pass membrane protein</topology>
    </subcellularLocation>
</comment>
<dbReference type="InterPro" id="IPR026030">
    <property type="entry name" value="Pur-cyt_permease_Fcy2/21/22"/>
</dbReference>
<dbReference type="PIRSF" id="PIRSF002744">
    <property type="entry name" value="Pur-cyt_permease"/>
    <property type="match status" value="1"/>
</dbReference>
<feature type="transmembrane region" description="Helical" evidence="10">
    <location>
        <begin position="253"/>
        <end position="275"/>
    </location>
</feature>
<dbReference type="GO" id="GO:0005886">
    <property type="term" value="C:plasma membrane"/>
    <property type="evidence" value="ECO:0007669"/>
    <property type="project" value="TreeGrafter"/>
</dbReference>
<feature type="transmembrane region" description="Helical" evidence="10">
    <location>
        <begin position="454"/>
        <end position="473"/>
    </location>
</feature>
<feature type="transmembrane region" description="Helical" evidence="10">
    <location>
        <begin position="111"/>
        <end position="132"/>
    </location>
</feature>
<feature type="region of interest" description="Disordered" evidence="9">
    <location>
        <begin position="1"/>
        <end position="37"/>
    </location>
</feature>
<evidence type="ECO:0000256" key="1">
    <source>
        <dbReference type="ARBA" id="ARBA00004141"/>
    </source>
</evidence>
<feature type="transmembrane region" description="Helical" evidence="10">
    <location>
        <begin position="186"/>
        <end position="205"/>
    </location>
</feature>
<evidence type="ECO:0000256" key="10">
    <source>
        <dbReference type="SAM" id="Phobius"/>
    </source>
</evidence>
<gene>
    <name evidence="11" type="ORF">PV10_03557</name>
</gene>
<dbReference type="Pfam" id="PF02133">
    <property type="entry name" value="Transp_cyt_pur"/>
    <property type="match status" value="1"/>
</dbReference>
<keyword evidence="4" id="KW-0597">Phosphoprotein</keyword>
<dbReference type="GO" id="GO:0000329">
    <property type="term" value="C:fungal-type vacuole membrane"/>
    <property type="evidence" value="ECO:0007669"/>
    <property type="project" value="TreeGrafter"/>
</dbReference>
<proteinExistence type="inferred from homology"/>
<dbReference type="CDD" id="cd11484">
    <property type="entry name" value="SLC-NCS1sbd_CobB-like"/>
    <property type="match status" value="1"/>
</dbReference>
<dbReference type="FunFam" id="1.10.4160.10:FF:000002">
    <property type="entry name" value="Purine-cytosine permease fcyB"/>
    <property type="match status" value="1"/>
</dbReference>
<accession>A0A0D1X2I1</accession>
<evidence type="ECO:0000256" key="9">
    <source>
        <dbReference type="SAM" id="MobiDB-lite"/>
    </source>
</evidence>
<evidence type="ECO:0000256" key="6">
    <source>
        <dbReference type="ARBA" id="ARBA00022989"/>
    </source>
</evidence>
<feature type="transmembrane region" description="Helical" evidence="10">
    <location>
        <begin position="153"/>
        <end position="174"/>
    </location>
</feature>
<evidence type="ECO:0000256" key="7">
    <source>
        <dbReference type="ARBA" id="ARBA00023136"/>
    </source>
</evidence>
<evidence type="ECO:0008006" key="13">
    <source>
        <dbReference type="Google" id="ProtNLM"/>
    </source>
</evidence>
<evidence type="ECO:0000256" key="2">
    <source>
        <dbReference type="ARBA" id="ARBA00008974"/>
    </source>
</evidence>
<dbReference type="InterPro" id="IPR001248">
    <property type="entry name" value="Pur-cyt_permease"/>
</dbReference>
<dbReference type="OrthoDB" id="2116389at2759"/>
<keyword evidence="12" id="KW-1185">Reference proteome</keyword>
<reference evidence="11 12" key="1">
    <citation type="submission" date="2015-01" db="EMBL/GenBank/DDBJ databases">
        <title>The Genome Sequence of Exophiala mesophila CBS40295.</title>
        <authorList>
            <consortium name="The Broad Institute Genomics Platform"/>
            <person name="Cuomo C."/>
            <person name="de Hoog S."/>
            <person name="Gorbushina A."/>
            <person name="Stielow B."/>
            <person name="Teixiera M."/>
            <person name="Abouelleil A."/>
            <person name="Chapman S.B."/>
            <person name="Priest M."/>
            <person name="Young S.K."/>
            <person name="Wortman J."/>
            <person name="Nusbaum C."/>
            <person name="Birren B."/>
        </authorList>
    </citation>
    <scope>NUCLEOTIDE SEQUENCE [LARGE SCALE GENOMIC DNA]</scope>
    <source>
        <strain evidence="11 12">CBS 40295</strain>
    </source>
</reference>
<dbReference type="Gene3D" id="1.10.4160.10">
    <property type="entry name" value="Hydantoin permease"/>
    <property type="match status" value="1"/>
</dbReference>
<sequence>MSPHEKTGYDVDYTTQPSSDDRHRSIVPPDESGAVHGQSFEVGDSLYAKLQRFAGKYGVEQRGIERVPEDERTDKSTLKVGTMWLAANLTVSTFAIGVLAVPVFGLGFVDAFLTIIFFNILGIIPVAFFSTFGPRFGMRQMMLSRFWFGYYGVKLVALFNMLACLGWSSVNVIVGSQLLHAVNNNLPGFAGIIIIAACTFIITLFGYKVVHYYEMIAWIPCFIIFLIVLGQFAHSGDFENVPMGSGEGTAASVLSFGAAVFGFATGWASYAMDYTCYQPVNTPRTKVFIYVFIGLFLPLCFSMSLGLAVGTATLNNAAYSDAYNYNHVGGVLHQVLVPRFGKFGDFCLVVLALSIVGNNCPNIYSIGFSIQSFTRYAQAVPRFVWTFIATLVYCAIAIPGYSHFESVLENFMLVIAYWLGIYEGIALPEHFIFRKGFAGYVPENYDQPKKLPPSIAAFGAFLFGVLGIAMGMAQQWFIGPIGRSFGSGYGGDIGFELAFGFTLVTYIPFRYFELKKFKR</sequence>
<protein>
    <recommendedName>
        <fullName evidence="13">Purine-cytosine permease fcyB</fullName>
    </recommendedName>
</protein>
<evidence type="ECO:0000256" key="4">
    <source>
        <dbReference type="ARBA" id="ARBA00022553"/>
    </source>
</evidence>
<dbReference type="PANTHER" id="PTHR31806:SF1">
    <property type="entry name" value="PURINE-CYTOSINE PERMEASE FCY2-RELATED"/>
    <property type="match status" value="1"/>
</dbReference>
<dbReference type="OMA" id="LWLSANM"/>
<dbReference type="GO" id="GO:0022857">
    <property type="term" value="F:transmembrane transporter activity"/>
    <property type="evidence" value="ECO:0007669"/>
    <property type="project" value="InterPro"/>
</dbReference>
<feature type="transmembrane region" description="Helical" evidence="10">
    <location>
        <begin position="384"/>
        <end position="404"/>
    </location>
</feature>
<feature type="transmembrane region" description="Helical" evidence="10">
    <location>
        <begin position="410"/>
        <end position="433"/>
    </location>
</feature>
<dbReference type="RefSeq" id="XP_016227544.1">
    <property type="nucleotide sequence ID" value="XM_016368026.1"/>
</dbReference>
<evidence type="ECO:0000313" key="12">
    <source>
        <dbReference type="Proteomes" id="UP000054302"/>
    </source>
</evidence>
<feature type="transmembrane region" description="Helical" evidence="10">
    <location>
        <begin position="82"/>
        <end position="105"/>
    </location>
</feature>
<dbReference type="PANTHER" id="PTHR31806">
    <property type="entry name" value="PURINE-CYTOSINE PERMEASE FCY2-RELATED"/>
    <property type="match status" value="1"/>
</dbReference>
<feature type="transmembrane region" description="Helical" evidence="10">
    <location>
        <begin position="212"/>
        <end position="233"/>
    </location>
</feature>
<evidence type="ECO:0000256" key="3">
    <source>
        <dbReference type="ARBA" id="ARBA00022448"/>
    </source>
</evidence>
<dbReference type="STRING" id="212818.A0A0D1X2I1"/>
<evidence type="ECO:0000313" key="11">
    <source>
        <dbReference type="EMBL" id="KIV95970.1"/>
    </source>
</evidence>
<keyword evidence="3 8" id="KW-0813">Transport</keyword>
<comment type="similarity">
    <text evidence="2 8">Belongs to the purine-cytosine permease (2.A.39) family.</text>
</comment>
<evidence type="ECO:0000256" key="5">
    <source>
        <dbReference type="ARBA" id="ARBA00022692"/>
    </source>
</evidence>
<evidence type="ECO:0000256" key="8">
    <source>
        <dbReference type="PIRNR" id="PIRNR002744"/>
    </source>
</evidence>
<name>A0A0D1X2I1_EXOME</name>
<keyword evidence="6 10" id="KW-1133">Transmembrane helix</keyword>
<feature type="transmembrane region" description="Helical" evidence="10">
    <location>
        <begin position="287"/>
        <end position="309"/>
    </location>
</feature>
<dbReference type="EMBL" id="KN847521">
    <property type="protein sequence ID" value="KIV95970.1"/>
    <property type="molecule type" value="Genomic_DNA"/>
</dbReference>
<keyword evidence="7 8" id="KW-0472">Membrane</keyword>
<dbReference type="GeneID" id="27321402"/>
<dbReference type="VEuPathDB" id="FungiDB:PV10_03557"/>
<feature type="transmembrane region" description="Helical" evidence="10">
    <location>
        <begin position="493"/>
        <end position="512"/>
    </location>
</feature>
<dbReference type="HOGENOM" id="CLU_026016_2_2_1"/>
<feature type="transmembrane region" description="Helical" evidence="10">
    <location>
        <begin position="343"/>
        <end position="364"/>
    </location>
</feature>
<dbReference type="GO" id="GO:0015851">
    <property type="term" value="P:nucleobase transport"/>
    <property type="evidence" value="ECO:0007669"/>
    <property type="project" value="UniProtKB-ARBA"/>
</dbReference>
<dbReference type="Proteomes" id="UP000054302">
    <property type="component" value="Unassembled WGS sequence"/>
</dbReference>
<organism evidence="11 12">
    <name type="scientific">Exophiala mesophila</name>
    <name type="common">Black yeast-like fungus</name>
    <dbReference type="NCBI Taxonomy" id="212818"/>
    <lineage>
        <taxon>Eukaryota</taxon>
        <taxon>Fungi</taxon>
        <taxon>Dikarya</taxon>
        <taxon>Ascomycota</taxon>
        <taxon>Pezizomycotina</taxon>
        <taxon>Eurotiomycetes</taxon>
        <taxon>Chaetothyriomycetidae</taxon>
        <taxon>Chaetothyriales</taxon>
        <taxon>Herpotrichiellaceae</taxon>
        <taxon>Exophiala</taxon>
    </lineage>
</organism>
<keyword evidence="5 10" id="KW-0812">Transmembrane</keyword>